<evidence type="ECO:0000313" key="2">
    <source>
        <dbReference type="Proteomes" id="UP000677180"/>
    </source>
</evidence>
<sequence>MERRDVEEAGRRGRVVQIVGDGVDGDWLTWRWNDPDRPVGVHRVEGLRESVAAFRSALPREPDSDKGKSPCDLEWLVTFKTVSRQDELKRLGLYGPLTRRDDELELMRALSRALLPGDLRRQLIEAAADGERVEVRVAPSPPAAIVPWGLLVLDDDDMRLLDVADVSWIAPILPRDIDPDVPCATPATGGRALHVVDPKTSKGRVLPGTFESCGCHGHGAEQFSAGYNGLEKLRARLETGAGKIARLLMIGHCATGTRDAADTVFFMGDGEANKLRASRLVREAGRWRIPPRVGVVACASGTDLAQHEPFGLGTALLINGAEVLQATLWTLPTDYAIGLVDTGAVGAFEWLAQAVDHAQSDADPVASLCDLQRKKLAAWREKPGLGSSPLLWGALITMTAPAGRRQNPGSASIP</sequence>
<organism evidence="1 2">
    <name type="scientific">Arachnia propionica</name>
    <dbReference type="NCBI Taxonomy" id="1750"/>
    <lineage>
        <taxon>Bacteria</taxon>
        <taxon>Bacillati</taxon>
        <taxon>Actinomycetota</taxon>
        <taxon>Actinomycetes</taxon>
        <taxon>Propionibacteriales</taxon>
        <taxon>Propionibacteriaceae</taxon>
        <taxon>Arachnia</taxon>
    </lineage>
</organism>
<name>A0AB37I442_9ACTN</name>
<dbReference type="Proteomes" id="UP000677180">
    <property type="component" value="Chromosome"/>
</dbReference>
<dbReference type="EMBL" id="CP072385">
    <property type="protein sequence ID" value="QUC11212.1"/>
    <property type="molecule type" value="Genomic_DNA"/>
</dbReference>
<reference evidence="1" key="1">
    <citation type="submission" date="2021-03" db="EMBL/GenBank/DDBJ databases">
        <title>Human Oral Microbial Genomes.</title>
        <authorList>
            <person name="Johnston C.D."/>
            <person name="Chen T."/>
            <person name="Dewhirst F.E."/>
        </authorList>
    </citation>
    <scope>NUCLEOTIDE SEQUENCE</scope>
    <source>
        <strain evidence="1">F0714</strain>
    </source>
</reference>
<evidence type="ECO:0008006" key="3">
    <source>
        <dbReference type="Google" id="ProtNLM"/>
    </source>
</evidence>
<gene>
    <name evidence="1" type="ORF">J5A53_00435</name>
</gene>
<dbReference type="RefSeq" id="WP_123823997.1">
    <property type="nucleotide sequence ID" value="NZ_CP040007.1"/>
</dbReference>
<evidence type="ECO:0000313" key="1">
    <source>
        <dbReference type="EMBL" id="QUC11212.1"/>
    </source>
</evidence>
<accession>A0AB37I442</accession>
<proteinExistence type="predicted"/>
<dbReference type="AlphaFoldDB" id="A0AB37I442"/>
<protein>
    <recommendedName>
        <fullName evidence="3">CHAT domain-containing protein</fullName>
    </recommendedName>
</protein>